<dbReference type="EMBL" id="JAODUO010000627">
    <property type="protein sequence ID" value="KAK2176962.1"/>
    <property type="molecule type" value="Genomic_DNA"/>
</dbReference>
<gene>
    <name evidence="10" type="ORF">NP493_629g00020</name>
</gene>
<dbReference type="SUPFAM" id="SSF52058">
    <property type="entry name" value="L domain-like"/>
    <property type="match status" value="1"/>
</dbReference>
<dbReference type="Proteomes" id="UP001209878">
    <property type="component" value="Unassembled WGS sequence"/>
</dbReference>
<dbReference type="InterPro" id="IPR007110">
    <property type="entry name" value="Ig-like_dom"/>
</dbReference>
<evidence type="ECO:0000256" key="2">
    <source>
        <dbReference type="ARBA" id="ARBA00022729"/>
    </source>
</evidence>
<reference evidence="10" key="1">
    <citation type="journal article" date="2023" name="Mol. Biol. Evol.">
        <title>Third-Generation Sequencing Reveals the Adaptive Role of the Epigenome in Three Deep-Sea Polychaetes.</title>
        <authorList>
            <person name="Perez M."/>
            <person name="Aroh O."/>
            <person name="Sun Y."/>
            <person name="Lan Y."/>
            <person name="Juniper S.K."/>
            <person name="Young C.R."/>
            <person name="Angers B."/>
            <person name="Qian P.Y."/>
        </authorList>
    </citation>
    <scope>NUCLEOTIDE SEQUENCE</scope>
    <source>
        <strain evidence="10">R07B-5</strain>
    </source>
</reference>
<dbReference type="FunFam" id="2.60.40.10:FF:000032">
    <property type="entry name" value="palladin isoform X1"/>
    <property type="match status" value="1"/>
</dbReference>
<organism evidence="10 11">
    <name type="scientific">Ridgeia piscesae</name>
    <name type="common">Tubeworm</name>
    <dbReference type="NCBI Taxonomy" id="27915"/>
    <lineage>
        <taxon>Eukaryota</taxon>
        <taxon>Metazoa</taxon>
        <taxon>Spiralia</taxon>
        <taxon>Lophotrochozoa</taxon>
        <taxon>Annelida</taxon>
        <taxon>Polychaeta</taxon>
        <taxon>Sedentaria</taxon>
        <taxon>Canalipalpata</taxon>
        <taxon>Sabellida</taxon>
        <taxon>Siboglinidae</taxon>
        <taxon>Ridgeia</taxon>
    </lineage>
</organism>
<feature type="signal peptide" evidence="8">
    <location>
        <begin position="1"/>
        <end position="25"/>
    </location>
</feature>
<keyword evidence="7" id="KW-0812">Transmembrane</keyword>
<keyword evidence="11" id="KW-1185">Reference proteome</keyword>
<accession>A0AAD9NNK3</accession>
<keyword evidence="6" id="KW-0393">Immunoglobulin domain</keyword>
<protein>
    <recommendedName>
        <fullName evidence="9">Ig-like domain-containing protein</fullName>
    </recommendedName>
</protein>
<evidence type="ECO:0000256" key="3">
    <source>
        <dbReference type="ARBA" id="ARBA00022737"/>
    </source>
</evidence>
<feature type="chain" id="PRO_5042113256" description="Ig-like domain-containing protein" evidence="8">
    <location>
        <begin position="26"/>
        <end position="789"/>
    </location>
</feature>
<evidence type="ECO:0000256" key="6">
    <source>
        <dbReference type="ARBA" id="ARBA00023319"/>
    </source>
</evidence>
<dbReference type="SMART" id="SM00369">
    <property type="entry name" value="LRR_TYP"/>
    <property type="match status" value="5"/>
</dbReference>
<name>A0AAD9NNK3_RIDPI</name>
<dbReference type="InterPro" id="IPR036179">
    <property type="entry name" value="Ig-like_dom_sf"/>
</dbReference>
<dbReference type="InterPro" id="IPR003598">
    <property type="entry name" value="Ig_sub2"/>
</dbReference>
<dbReference type="Pfam" id="PF13855">
    <property type="entry name" value="LRR_8"/>
    <property type="match status" value="2"/>
</dbReference>
<keyword evidence="7" id="KW-0472">Membrane</keyword>
<comment type="caution">
    <text evidence="10">The sequence shown here is derived from an EMBL/GenBank/DDBJ whole genome shotgun (WGS) entry which is preliminary data.</text>
</comment>
<evidence type="ECO:0000313" key="10">
    <source>
        <dbReference type="EMBL" id="KAK2176962.1"/>
    </source>
</evidence>
<dbReference type="InterPro" id="IPR013098">
    <property type="entry name" value="Ig_I-set"/>
</dbReference>
<feature type="domain" description="Ig-like" evidence="9">
    <location>
        <begin position="287"/>
        <end position="370"/>
    </location>
</feature>
<dbReference type="InterPro" id="IPR001611">
    <property type="entry name" value="Leu-rich_rpt"/>
</dbReference>
<keyword evidence="5" id="KW-0325">Glycoprotein</keyword>
<feature type="transmembrane region" description="Helical" evidence="7">
    <location>
        <begin position="382"/>
        <end position="412"/>
    </location>
</feature>
<keyword evidence="7" id="KW-1133">Transmembrane helix</keyword>
<dbReference type="Pfam" id="PF07679">
    <property type="entry name" value="I-set"/>
    <property type="match status" value="1"/>
</dbReference>
<evidence type="ECO:0000256" key="4">
    <source>
        <dbReference type="ARBA" id="ARBA00023157"/>
    </source>
</evidence>
<dbReference type="Gene3D" id="2.60.40.10">
    <property type="entry name" value="Immunoglobulins"/>
    <property type="match status" value="1"/>
</dbReference>
<dbReference type="PANTHER" id="PTHR24366:SF96">
    <property type="entry name" value="LEUCINE RICH REPEAT CONTAINING 53"/>
    <property type="match status" value="1"/>
</dbReference>
<evidence type="ECO:0000313" key="11">
    <source>
        <dbReference type="Proteomes" id="UP001209878"/>
    </source>
</evidence>
<evidence type="ECO:0000256" key="5">
    <source>
        <dbReference type="ARBA" id="ARBA00023180"/>
    </source>
</evidence>
<dbReference type="SMART" id="SM00082">
    <property type="entry name" value="LRRCT"/>
    <property type="match status" value="1"/>
</dbReference>
<dbReference type="InterPro" id="IPR003591">
    <property type="entry name" value="Leu-rich_rpt_typical-subtyp"/>
</dbReference>
<dbReference type="SMART" id="SM00408">
    <property type="entry name" value="IGc2"/>
    <property type="match status" value="1"/>
</dbReference>
<keyword evidence="2 8" id="KW-0732">Signal</keyword>
<dbReference type="PANTHER" id="PTHR24366">
    <property type="entry name" value="IG(IMMUNOGLOBULIN) AND LRR(LEUCINE RICH REPEAT) DOMAINS"/>
    <property type="match status" value="1"/>
</dbReference>
<evidence type="ECO:0000259" key="9">
    <source>
        <dbReference type="PROSITE" id="PS50835"/>
    </source>
</evidence>
<dbReference type="PROSITE" id="PS51450">
    <property type="entry name" value="LRR"/>
    <property type="match status" value="1"/>
</dbReference>
<sequence>MAMCLQCHLWVITGILLCYPVTVSPSPRSLSPSPSDCLIVTMLRLKHAECRNRNLKVIPNDLDIDIKVLKFSDNQLTYLGMDEFRNYKSLQEIYLARNRIDAIAPDAFRGLTNLQILDLEGNELTTVPAQAFQYVSTMRILNMQNNPIRYVGADAFQHLRNIEEVNLENCWLEGLHPDAFTHLNQLNEINLVNNELKGLSAQMVLPPSLHVLRLYRNPWLCDCRLRWLREWISTTTVNWDFARNTPVCAAPEVVHGRSWKDLPVSQFMCAAKTLGNSSVFLTQINIGENITFDCNVFGDPQPRVVWTHGSKVIDPDADATKYMVVETGGATDVHSALTLWLVEVEDAGVYKCVAENEAGVSYITYRLVVTALPLSSDTGFSLFPLSTMIIVLIGATGAVIIFLLAAIMICCLRQRDRKRHKYKVREYKYTTAVKAPKKCVESKENIDTEEDSVKDDTPVSLPSTQLLLGETLDIESITEDTSEFKMKIFTYAETPKESEHRKKQAAIVHGAYPTTQRTVANRCCDKSNVLPVAPDLISHEPHSPYMQTMELMNSVAPSSGQRAQENRYVTSSELKPAIKLHNSALYHSADSINSVLSQNGEPRKSNGVTRSRHPVTFSDDVQVQTIPGTCECRTISHPIPGHERSQCRNPVCNREDISSRTLPRQHNDCLPLGVGVTNGNGCASRTMYDNSGHQGWGAEPTDSQIRPTAVITASLVNSLGCMPKLSGMPGRSSSLQNGALTLGRAKKPSLRTFASSSLDDILSPPFQCENTVLPHGGNVNNKSQKDTVV</sequence>
<evidence type="ECO:0000256" key="8">
    <source>
        <dbReference type="SAM" id="SignalP"/>
    </source>
</evidence>
<keyword evidence="3" id="KW-0677">Repeat</keyword>
<dbReference type="PROSITE" id="PS50835">
    <property type="entry name" value="IG_LIKE"/>
    <property type="match status" value="1"/>
</dbReference>
<proteinExistence type="predicted"/>
<dbReference type="SUPFAM" id="SSF48726">
    <property type="entry name" value="Immunoglobulin"/>
    <property type="match status" value="1"/>
</dbReference>
<evidence type="ECO:0000256" key="1">
    <source>
        <dbReference type="ARBA" id="ARBA00022614"/>
    </source>
</evidence>
<keyword evidence="1" id="KW-0433">Leucine-rich repeat</keyword>
<dbReference type="AlphaFoldDB" id="A0AAD9NNK3"/>
<dbReference type="InterPro" id="IPR003599">
    <property type="entry name" value="Ig_sub"/>
</dbReference>
<dbReference type="SMART" id="SM00409">
    <property type="entry name" value="IG"/>
    <property type="match status" value="1"/>
</dbReference>
<dbReference type="InterPro" id="IPR013783">
    <property type="entry name" value="Ig-like_fold"/>
</dbReference>
<keyword evidence="4" id="KW-1015">Disulfide bond</keyword>
<dbReference type="InterPro" id="IPR000483">
    <property type="entry name" value="Cys-rich_flank_reg_C"/>
</dbReference>
<evidence type="ECO:0000256" key="7">
    <source>
        <dbReference type="SAM" id="Phobius"/>
    </source>
</evidence>
<dbReference type="Gene3D" id="3.80.10.10">
    <property type="entry name" value="Ribonuclease Inhibitor"/>
    <property type="match status" value="2"/>
</dbReference>
<dbReference type="InterPro" id="IPR032675">
    <property type="entry name" value="LRR_dom_sf"/>
</dbReference>